<feature type="transmembrane region" description="Helical" evidence="1">
    <location>
        <begin position="181"/>
        <end position="204"/>
    </location>
</feature>
<gene>
    <name evidence="2" type="ORF">KC678_02965</name>
</gene>
<protein>
    <submittedName>
        <fullName evidence="2">Uncharacterized protein</fullName>
    </submittedName>
</protein>
<keyword evidence="1" id="KW-0472">Membrane</keyword>
<comment type="caution">
    <text evidence="2">The sequence shown here is derived from an EMBL/GenBank/DDBJ whole genome shotgun (WGS) entry which is preliminary data.</text>
</comment>
<accession>A0A955I9L0</accession>
<reference evidence="2" key="2">
    <citation type="journal article" date="2021" name="Microbiome">
        <title>Successional dynamics and alternative stable states in a saline activated sludge microbial community over 9 years.</title>
        <authorList>
            <person name="Wang Y."/>
            <person name="Ye J."/>
            <person name="Ju F."/>
            <person name="Liu L."/>
            <person name="Boyd J.A."/>
            <person name="Deng Y."/>
            <person name="Parks D.H."/>
            <person name="Jiang X."/>
            <person name="Yin X."/>
            <person name="Woodcroft B.J."/>
            <person name="Tyson G.W."/>
            <person name="Hugenholtz P."/>
            <person name="Polz M.F."/>
            <person name="Zhang T."/>
        </authorList>
    </citation>
    <scope>NUCLEOTIDE SEQUENCE</scope>
    <source>
        <strain evidence="2">HKST-UBA13</strain>
    </source>
</reference>
<sequence length="291" mass="32997">MGFENKNDEEYIKLDDGTVLEVIDEVRKLKNEIEEEFRLPDGMIDLVLTAVRTTIHGLYNNLSFESYLDYIEKVLTYSTESYMQAIEDRLVSLRDKNDLLLYAEEIEYLELKKREFSVLGDFKQFIESGDFRKSQVDFVAGMSFLMLNYLLIAGMATTASISGIQKLLGEDAMKIPFIAAYAGYEAIPGLGGLQALLSTGYALIRYSIPKSINSVRHRQGIYKIPINFLKAFVNISEIGFLTMPFLVNDDLTIKKIKTMSRVLNNPNGPAQYISNSSEDIYYTKPFIPTTG</sequence>
<dbReference type="EMBL" id="JAGQLJ010000059">
    <property type="protein sequence ID" value="MCA9381202.1"/>
    <property type="molecule type" value="Genomic_DNA"/>
</dbReference>
<keyword evidence="1" id="KW-1133">Transmembrane helix</keyword>
<feature type="transmembrane region" description="Helical" evidence="1">
    <location>
        <begin position="138"/>
        <end position="161"/>
    </location>
</feature>
<evidence type="ECO:0000313" key="2">
    <source>
        <dbReference type="EMBL" id="MCA9381202.1"/>
    </source>
</evidence>
<evidence type="ECO:0000313" key="3">
    <source>
        <dbReference type="Proteomes" id="UP000775877"/>
    </source>
</evidence>
<reference evidence="2" key="1">
    <citation type="submission" date="2020-04" db="EMBL/GenBank/DDBJ databases">
        <authorList>
            <person name="Zhang T."/>
        </authorList>
    </citation>
    <scope>NUCLEOTIDE SEQUENCE</scope>
    <source>
        <strain evidence="2">HKST-UBA13</strain>
    </source>
</reference>
<proteinExistence type="predicted"/>
<name>A0A955I9L0_9BACT</name>
<keyword evidence="1" id="KW-0812">Transmembrane</keyword>
<dbReference type="AlphaFoldDB" id="A0A955I9L0"/>
<organism evidence="2 3">
    <name type="scientific">Candidatus Dojkabacteria bacterium</name>
    <dbReference type="NCBI Taxonomy" id="2099670"/>
    <lineage>
        <taxon>Bacteria</taxon>
        <taxon>Candidatus Dojkabacteria</taxon>
    </lineage>
</organism>
<evidence type="ECO:0000256" key="1">
    <source>
        <dbReference type="SAM" id="Phobius"/>
    </source>
</evidence>
<dbReference type="Proteomes" id="UP000775877">
    <property type="component" value="Unassembled WGS sequence"/>
</dbReference>